<keyword evidence="4" id="KW-0720">Serine protease</keyword>
<dbReference type="RefSeq" id="WP_303595577.1">
    <property type="nucleotide sequence ID" value="NZ_JAUORK010000035.1"/>
</dbReference>
<dbReference type="PANTHER" id="PTHR42987:SF8">
    <property type="entry name" value="PROTEINASE"/>
    <property type="match status" value="1"/>
</dbReference>
<evidence type="ECO:0000313" key="9">
    <source>
        <dbReference type="Proteomes" id="UP001170481"/>
    </source>
</evidence>
<dbReference type="GO" id="GO:0006508">
    <property type="term" value="P:proteolysis"/>
    <property type="evidence" value="ECO:0007669"/>
    <property type="project" value="UniProtKB-KW"/>
</dbReference>
<evidence type="ECO:0000256" key="2">
    <source>
        <dbReference type="ARBA" id="ARBA00022670"/>
    </source>
</evidence>
<feature type="compositionally biased region" description="Basic and acidic residues" evidence="5">
    <location>
        <begin position="1"/>
        <end position="19"/>
    </location>
</feature>
<organism evidence="8 9">
    <name type="scientific">Cobetia amphilecti</name>
    <dbReference type="NCBI Taxonomy" id="1055104"/>
    <lineage>
        <taxon>Bacteria</taxon>
        <taxon>Pseudomonadati</taxon>
        <taxon>Pseudomonadota</taxon>
        <taxon>Gammaproteobacteria</taxon>
        <taxon>Oceanospirillales</taxon>
        <taxon>Halomonadaceae</taxon>
        <taxon>Cobetia</taxon>
    </lineage>
</organism>
<feature type="region of interest" description="Disordered" evidence="5">
    <location>
        <begin position="1"/>
        <end position="47"/>
    </location>
</feature>
<keyword evidence="6" id="KW-0812">Transmembrane</keyword>
<feature type="compositionally biased region" description="Gly residues" evidence="5">
    <location>
        <begin position="24"/>
        <end position="35"/>
    </location>
</feature>
<comment type="similarity">
    <text evidence="1">Belongs to the peptidase S49 family.</text>
</comment>
<evidence type="ECO:0000256" key="5">
    <source>
        <dbReference type="SAM" id="MobiDB-lite"/>
    </source>
</evidence>
<evidence type="ECO:0000259" key="7">
    <source>
        <dbReference type="Pfam" id="PF01343"/>
    </source>
</evidence>
<proteinExistence type="inferred from homology"/>
<keyword evidence="6" id="KW-1133">Transmembrane helix</keyword>
<dbReference type="Proteomes" id="UP001170481">
    <property type="component" value="Unassembled WGS sequence"/>
</dbReference>
<dbReference type="Gene3D" id="6.20.330.10">
    <property type="match status" value="1"/>
</dbReference>
<evidence type="ECO:0000313" key="8">
    <source>
        <dbReference type="EMBL" id="MDO6673830.1"/>
    </source>
</evidence>
<feature type="domain" description="Peptidase S49" evidence="7">
    <location>
        <begin position="180"/>
        <end position="327"/>
    </location>
</feature>
<dbReference type="InterPro" id="IPR002142">
    <property type="entry name" value="Peptidase_S49"/>
</dbReference>
<evidence type="ECO:0000256" key="1">
    <source>
        <dbReference type="ARBA" id="ARBA00008683"/>
    </source>
</evidence>
<evidence type="ECO:0000256" key="3">
    <source>
        <dbReference type="ARBA" id="ARBA00022801"/>
    </source>
</evidence>
<keyword evidence="3 8" id="KW-0378">Hydrolase</keyword>
<dbReference type="InterPro" id="IPR029045">
    <property type="entry name" value="ClpP/crotonase-like_dom_sf"/>
</dbReference>
<comment type="caution">
    <text evidence="8">The sequence shown here is derived from an EMBL/GenBank/DDBJ whole genome shotgun (WGS) entry which is preliminary data.</text>
</comment>
<gene>
    <name evidence="8" type="ORF">Q4535_17125</name>
</gene>
<dbReference type="AlphaFoldDB" id="A0AAP4U142"/>
<feature type="transmembrane region" description="Helical" evidence="6">
    <location>
        <begin position="79"/>
        <end position="102"/>
    </location>
</feature>
<dbReference type="PANTHER" id="PTHR42987">
    <property type="entry name" value="PEPTIDASE S49"/>
    <property type="match status" value="1"/>
</dbReference>
<reference evidence="8" key="1">
    <citation type="submission" date="2023-07" db="EMBL/GenBank/DDBJ databases">
        <title>Genome content predicts the carbon catabolic preferences of heterotrophic bacteria.</title>
        <authorList>
            <person name="Gralka M."/>
        </authorList>
    </citation>
    <scope>NUCLEOTIDE SEQUENCE</scope>
    <source>
        <strain evidence="8">C2R13</strain>
    </source>
</reference>
<evidence type="ECO:0000256" key="4">
    <source>
        <dbReference type="ARBA" id="ARBA00022825"/>
    </source>
</evidence>
<dbReference type="Pfam" id="PF01343">
    <property type="entry name" value="Peptidase_S49"/>
    <property type="match status" value="1"/>
</dbReference>
<name>A0AAP4U142_9GAMM</name>
<dbReference type="EMBL" id="JAUORK010000035">
    <property type="protein sequence ID" value="MDO6673830.1"/>
    <property type="molecule type" value="Genomic_DNA"/>
</dbReference>
<evidence type="ECO:0000256" key="6">
    <source>
        <dbReference type="SAM" id="Phobius"/>
    </source>
</evidence>
<dbReference type="SUPFAM" id="SSF52096">
    <property type="entry name" value="ClpP/crotonase"/>
    <property type="match status" value="1"/>
</dbReference>
<protein>
    <submittedName>
        <fullName evidence="8">S49 family peptidase</fullName>
        <ecNumber evidence="8">3.4.21.-</ecNumber>
    </submittedName>
</protein>
<keyword evidence="6" id="KW-0472">Membrane</keyword>
<dbReference type="Gene3D" id="3.90.226.10">
    <property type="entry name" value="2-enoyl-CoA Hydratase, Chain A, domain 1"/>
    <property type="match status" value="1"/>
</dbReference>
<dbReference type="EC" id="3.4.21.-" evidence="8"/>
<dbReference type="GO" id="GO:0008236">
    <property type="term" value="F:serine-type peptidase activity"/>
    <property type="evidence" value="ECO:0007669"/>
    <property type="project" value="UniProtKB-KW"/>
</dbReference>
<dbReference type="CDD" id="cd07023">
    <property type="entry name" value="S49_Sppa_N_C"/>
    <property type="match status" value="1"/>
</dbReference>
<sequence>MSDRPQDPWREGAGGKDESEAGLSGPGMSGQGMSGQGAAAASEREVDWQARERTAQLEMMDRWVQGVVTEQRRSRRWKLFFRFLFALLFIASIAISVTLFTLGSQPAALPGEQHLGVVRVKGVIEADGEANAERIIKGLRAAWESPASVAVVLDINSPGGSPVQSQRVYDELMRLRERGDKPVIAVIEDLGASGAYYMAAGAGEIIAAPSSLVGSIGVISSSFGLKGPMEKLDIERRVFTAGDNKAFLDPFSEISPDQRAFWQGVLATTHQQFIAAVKAGRGERLKDDPELFSGLIWTGEQARGLGLVDRTGTLEELAAELTPEAELHDYTPRQDPFERFTRRFAGVMASAMGLETTVSPVSYRLPW</sequence>
<dbReference type="InterPro" id="IPR047272">
    <property type="entry name" value="S49_SppA_C"/>
</dbReference>
<accession>A0AAP4U142</accession>
<keyword evidence="2" id="KW-0645">Protease</keyword>